<dbReference type="GO" id="GO:0003723">
    <property type="term" value="F:RNA binding"/>
    <property type="evidence" value="ECO:0007669"/>
    <property type="project" value="UniProtKB-UniRule"/>
</dbReference>
<evidence type="ECO:0000259" key="2">
    <source>
        <dbReference type="SMART" id="SM00322"/>
    </source>
</evidence>
<dbReference type="InterPro" id="IPR004087">
    <property type="entry name" value="KH_dom"/>
</dbReference>
<keyword evidence="4" id="KW-1185">Reference proteome</keyword>
<sequence length="174" mass="19842">MSSYLYNIYLIWHPFDPADYASKNRLIPLTVNSGNRDGPDEKKTTLPFSIIGAKGEKIREIRDKFNQVNITFSKLGLKSDKVSIRGPKSDVAACYKYLHRMNVEMKITNLSVEEAIYKQNHKFLIRKSGENIKKINDETNTKLHLPAEGAESDAFAIRGPKVDVMKAKERLLEI</sequence>
<dbReference type="Pfam" id="PF00013">
    <property type="entry name" value="KH_1"/>
    <property type="match status" value="2"/>
</dbReference>
<comment type="caution">
    <text evidence="3">The sequence shown here is derived from an EMBL/GenBank/DDBJ whole genome shotgun (WGS) entry which is preliminary data.</text>
</comment>
<protein>
    <submittedName>
        <fullName evidence="3">Vigilin</fullName>
    </submittedName>
</protein>
<accession>A0A8X6QW14</accession>
<dbReference type="Gene3D" id="3.30.1370.10">
    <property type="entry name" value="K Homology domain, type 1"/>
    <property type="match status" value="2"/>
</dbReference>
<reference evidence="3" key="1">
    <citation type="submission" date="2020-08" db="EMBL/GenBank/DDBJ databases">
        <title>Multicomponent nature underlies the extraordinary mechanical properties of spider dragline silk.</title>
        <authorList>
            <person name="Kono N."/>
            <person name="Nakamura H."/>
            <person name="Mori M."/>
            <person name="Yoshida Y."/>
            <person name="Ohtoshi R."/>
            <person name="Malay A.D."/>
            <person name="Moran D.A.P."/>
            <person name="Tomita M."/>
            <person name="Numata K."/>
            <person name="Arakawa K."/>
        </authorList>
    </citation>
    <scope>NUCLEOTIDE SEQUENCE</scope>
</reference>
<evidence type="ECO:0000313" key="4">
    <source>
        <dbReference type="Proteomes" id="UP000887013"/>
    </source>
</evidence>
<evidence type="ECO:0000313" key="3">
    <source>
        <dbReference type="EMBL" id="GFU33580.1"/>
    </source>
</evidence>
<dbReference type="PROSITE" id="PS50084">
    <property type="entry name" value="KH_TYPE_1"/>
    <property type="match status" value="2"/>
</dbReference>
<dbReference type="SUPFAM" id="SSF54791">
    <property type="entry name" value="Eukaryotic type KH-domain (KH-domain type I)"/>
    <property type="match status" value="2"/>
</dbReference>
<dbReference type="InterPro" id="IPR036612">
    <property type="entry name" value="KH_dom_type_1_sf"/>
</dbReference>
<dbReference type="EMBL" id="BMAW01034086">
    <property type="protein sequence ID" value="GFU33580.1"/>
    <property type="molecule type" value="Genomic_DNA"/>
</dbReference>
<feature type="domain" description="K Homology" evidence="2">
    <location>
        <begin position="108"/>
        <end position="174"/>
    </location>
</feature>
<gene>
    <name evidence="3" type="primary">HDLBP</name>
    <name evidence="3" type="ORF">NPIL_327561</name>
</gene>
<name>A0A8X6QW14_NEPPI</name>
<organism evidence="3 4">
    <name type="scientific">Nephila pilipes</name>
    <name type="common">Giant wood spider</name>
    <name type="synonym">Nephila maculata</name>
    <dbReference type="NCBI Taxonomy" id="299642"/>
    <lineage>
        <taxon>Eukaryota</taxon>
        <taxon>Metazoa</taxon>
        <taxon>Ecdysozoa</taxon>
        <taxon>Arthropoda</taxon>
        <taxon>Chelicerata</taxon>
        <taxon>Arachnida</taxon>
        <taxon>Araneae</taxon>
        <taxon>Araneomorphae</taxon>
        <taxon>Entelegynae</taxon>
        <taxon>Araneoidea</taxon>
        <taxon>Nephilidae</taxon>
        <taxon>Nephila</taxon>
    </lineage>
</organism>
<dbReference type="GO" id="GO:0010468">
    <property type="term" value="P:regulation of gene expression"/>
    <property type="evidence" value="ECO:0007669"/>
    <property type="project" value="UniProtKB-ARBA"/>
</dbReference>
<feature type="domain" description="K Homology" evidence="2">
    <location>
        <begin position="21"/>
        <end position="103"/>
    </location>
</feature>
<dbReference type="AlphaFoldDB" id="A0A8X6QW14"/>
<evidence type="ECO:0000256" key="1">
    <source>
        <dbReference type="PROSITE-ProRule" id="PRU00117"/>
    </source>
</evidence>
<dbReference type="InterPro" id="IPR004088">
    <property type="entry name" value="KH_dom_type_1"/>
</dbReference>
<dbReference type="OrthoDB" id="10027144at2759"/>
<keyword evidence="1" id="KW-0694">RNA-binding</keyword>
<dbReference type="Proteomes" id="UP000887013">
    <property type="component" value="Unassembled WGS sequence"/>
</dbReference>
<dbReference type="SMART" id="SM00322">
    <property type="entry name" value="KH"/>
    <property type="match status" value="2"/>
</dbReference>
<proteinExistence type="predicted"/>